<evidence type="ECO:0000313" key="2">
    <source>
        <dbReference type="Proteomes" id="UP000828390"/>
    </source>
</evidence>
<dbReference type="Proteomes" id="UP000828390">
    <property type="component" value="Unassembled WGS sequence"/>
</dbReference>
<proteinExistence type="predicted"/>
<keyword evidence="2" id="KW-1185">Reference proteome</keyword>
<dbReference type="EMBL" id="JAIWYP010000010">
    <property type="protein sequence ID" value="KAH3749628.1"/>
    <property type="molecule type" value="Genomic_DNA"/>
</dbReference>
<sequence length="130" mass="13970">MPCCYYPPNDFLITGGADGKIKLFNGSVFNLMNSFIAHHGPVTGLCDGFVTGNGPVEDDWPVTGDGPRIVSVSVSRIVSVSVSVSVMDLLQVNVMGLLQVIDLLQVSVKNVNVSVRNIEDKDSQCQCVRN</sequence>
<dbReference type="AlphaFoldDB" id="A0A9D4DIN5"/>
<dbReference type="SUPFAM" id="SSF50978">
    <property type="entry name" value="WD40 repeat-like"/>
    <property type="match status" value="1"/>
</dbReference>
<reference evidence="1" key="1">
    <citation type="journal article" date="2019" name="bioRxiv">
        <title>The Genome of the Zebra Mussel, Dreissena polymorpha: A Resource for Invasive Species Research.</title>
        <authorList>
            <person name="McCartney M.A."/>
            <person name="Auch B."/>
            <person name="Kono T."/>
            <person name="Mallez S."/>
            <person name="Zhang Y."/>
            <person name="Obille A."/>
            <person name="Becker A."/>
            <person name="Abrahante J.E."/>
            <person name="Garbe J."/>
            <person name="Badalamenti J.P."/>
            <person name="Herman A."/>
            <person name="Mangelson H."/>
            <person name="Liachko I."/>
            <person name="Sullivan S."/>
            <person name="Sone E.D."/>
            <person name="Koren S."/>
            <person name="Silverstein K.A.T."/>
            <person name="Beckman K.B."/>
            <person name="Gohl D.M."/>
        </authorList>
    </citation>
    <scope>NUCLEOTIDE SEQUENCE</scope>
    <source>
        <strain evidence="1">Duluth1</strain>
        <tissue evidence="1">Whole animal</tissue>
    </source>
</reference>
<accession>A0A9D4DIN5</accession>
<protein>
    <submittedName>
        <fullName evidence="1">Uncharacterized protein</fullName>
    </submittedName>
</protein>
<evidence type="ECO:0000313" key="1">
    <source>
        <dbReference type="EMBL" id="KAH3749628.1"/>
    </source>
</evidence>
<dbReference type="Gene3D" id="2.130.10.10">
    <property type="entry name" value="YVTN repeat-like/Quinoprotein amine dehydrogenase"/>
    <property type="match status" value="1"/>
</dbReference>
<organism evidence="1 2">
    <name type="scientific">Dreissena polymorpha</name>
    <name type="common">Zebra mussel</name>
    <name type="synonym">Mytilus polymorpha</name>
    <dbReference type="NCBI Taxonomy" id="45954"/>
    <lineage>
        <taxon>Eukaryota</taxon>
        <taxon>Metazoa</taxon>
        <taxon>Spiralia</taxon>
        <taxon>Lophotrochozoa</taxon>
        <taxon>Mollusca</taxon>
        <taxon>Bivalvia</taxon>
        <taxon>Autobranchia</taxon>
        <taxon>Heteroconchia</taxon>
        <taxon>Euheterodonta</taxon>
        <taxon>Imparidentia</taxon>
        <taxon>Neoheterodontei</taxon>
        <taxon>Myida</taxon>
        <taxon>Dreissenoidea</taxon>
        <taxon>Dreissenidae</taxon>
        <taxon>Dreissena</taxon>
    </lineage>
</organism>
<name>A0A9D4DIN5_DREPO</name>
<dbReference type="InterPro" id="IPR036322">
    <property type="entry name" value="WD40_repeat_dom_sf"/>
</dbReference>
<gene>
    <name evidence="1" type="ORF">DPMN_184129</name>
</gene>
<comment type="caution">
    <text evidence="1">The sequence shown here is derived from an EMBL/GenBank/DDBJ whole genome shotgun (WGS) entry which is preliminary data.</text>
</comment>
<dbReference type="InterPro" id="IPR015943">
    <property type="entry name" value="WD40/YVTN_repeat-like_dom_sf"/>
</dbReference>
<reference evidence="1" key="2">
    <citation type="submission" date="2020-11" db="EMBL/GenBank/DDBJ databases">
        <authorList>
            <person name="McCartney M.A."/>
            <person name="Auch B."/>
            <person name="Kono T."/>
            <person name="Mallez S."/>
            <person name="Becker A."/>
            <person name="Gohl D.M."/>
            <person name="Silverstein K.A.T."/>
            <person name="Koren S."/>
            <person name="Bechman K.B."/>
            <person name="Herman A."/>
            <person name="Abrahante J.E."/>
            <person name="Garbe J."/>
        </authorList>
    </citation>
    <scope>NUCLEOTIDE SEQUENCE</scope>
    <source>
        <strain evidence="1">Duluth1</strain>
        <tissue evidence="1">Whole animal</tissue>
    </source>
</reference>